<sequence length="83" mass="9229">MSEEHSERSVDQATAVALWHALLRDEAALLEHPGSHHKVLLTQAYALHRDQVIDSDDLSDLLEQADGALAYAVEAHFDRELGE</sequence>
<evidence type="ECO:0000313" key="2">
    <source>
        <dbReference type="Proteomes" id="UP000520592"/>
    </source>
</evidence>
<reference evidence="1 2" key="1">
    <citation type="submission" date="2020-04" db="EMBL/GenBank/DDBJ databases">
        <title>Molecular characterization of pseudomonads from Agaricus bisporus reveal novel blotch 2 pathogens in Western Europe.</title>
        <authorList>
            <person name="Taparia T."/>
            <person name="Krijger M."/>
            <person name="Haynes E."/>
            <person name="Elpinstone J.G."/>
            <person name="Noble R."/>
            <person name="Van Der Wolf J."/>
        </authorList>
    </citation>
    <scope>NUCLEOTIDE SEQUENCE [LARGE SCALE GENOMIC DNA]</scope>
    <source>
        <strain evidence="1 2">IPO3737</strain>
    </source>
</reference>
<comment type="caution">
    <text evidence="1">The sequence shown here is derived from an EMBL/GenBank/DDBJ whole genome shotgun (WGS) entry which is preliminary data.</text>
</comment>
<dbReference type="Proteomes" id="UP000520592">
    <property type="component" value="Unassembled WGS sequence"/>
</dbReference>
<accession>A0A7Y7YER9</accession>
<gene>
    <name evidence="1" type="ORF">HX876_19505</name>
</gene>
<dbReference type="EMBL" id="JACAQD010000023">
    <property type="protein sequence ID" value="NWC34576.1"/>
    <property type="molecule type" value="Genomic_DNA"/>
</dbReference>
<evidence type="ECO:0000313" key="1">
    <source>
        <dbReference type="EMBL" id="NWC34576.1"/>
    </source>
</evidence>
<dbReference type="AlphaFoldDB" id="A0A7Y7YER9"/>
<name>A0A7Y7YER9_9PSED</name>
<dbReference type="RefSeq" id="WP_177056089.1">
    <property type="nucleotide sequence ID" value="NZ_JACAPS010000006.1"/>
</dbReference>
<organism evidence="1 2">
    <name type="scientific">Pseudomonas gingeri</name>
    <dbReference type="NCBI Taxonomy" id="117681"/>
    <lineage>
        <taxon>Bacteria</taxon>
        <taxon>Pseudomonadati</taxon>
        <taxon>Pseudomonadota</taxon>
        <taxon>Gammaproteobacteria</taxon>
        <taxon>Pseudomonadales</taxon>
        <taxon>Pseudomonadaceae</taxon>
        <taxon>Pseudomonas</taxon>
    </lineage>
</organism>
<proteinExistence type="predicted"/>
<protein>
    <submittedName>
        <fullName evidence="1">Uncharacterized protein</fullName>
    </submittedName>
</protein>